<name>A0A7U0IYH2_9MUSC</name>
<gene>
    <name evidence="15" type="primary">atp8</name>
</gene>
<keyword evidence="4 13" id="KW-0813">Transport</keyword>
<accession>A0A7U0IYH2</accession>
<evidence type="ECO:0000256" key="2">
    <source>
        <dbReference type="ARBA" id="ARBA00008892"/>
    </source>
</evidence>
<dbReference type="AlphaFoldDB" id="A0A7U0IYH2"/>
<proteinExistence type="inferred from homology"/>
<evidence type="ECO:0000256" key="9">
    <source>
        <dbReference type="ARBA" id="ARBA00023065"/>
    </source>
</evidence>
<geneLocation type="mitochondrion" evidence="15"/>
<evidence type="ECO:0000256" key="6">
    <source>
        <dbReference type="ARBA" id="ARBA00022692"/>
    </source>
</evidence>
<dbReference type="InterPro" id="IPR001421">
    <property type="entry name" value="ATP8_metazoa"/>
</dbReference>
<dbReference type="GO" id="GO:0031966">
    <property type="term" value="C:mitochondrial membrane"/>
    <property type="evidence" value="ECO:0007669"/>
    <property type="project" value="UniProtKB-SubCell"/>
</dbReference>
<keyword evidence="11 14" id="KW-0472">Membrane</keyword>
<sequence>MPQMAPISWLTLFIVFLLTFMMFNILNYYSFIPSTPKSSSIKNFNMNSMNWKW</sequence>
<evidence type="ECO:0000256" key="1">
    <source>
        <dbReference type="ARBA" id="ARBA00004304"/>
    </source>
</evidence>
<protein>
    <recommendedName>
        <fullName evidence="13">ATP synthase complex subunit 8</fullName>
    </recommendedName>
</protein>
<evidence type="ECO:0000256" key="12">
    <source>
        <dbReference type="ARBA" id="ARBA00024864"/>
    </source>
</evidence>
<evidence type="ECO:0000256" key="10">
    <source>
        <dbReference type="ARBA" id="ARBA00023128"/>
    </source>
</evidence>
<reference evidence="15" key="1">
    <citation type="journal article" date="2019" name="Mitochondrial DNA Part B Resour">
        <title>The complete mitochondrial genome of Anthomyza sp. (Diptera: Anthomyzidae).</title>
        <authorList>
            <person name="Zhang C."/>
            <person name="Li X."/>
            <person name="Wang L."/>
            <person name="Dong H."/>
            <person name="Yang D."/>
        </authorList>
    </citation>
    <scope>NUCLEOTIDE SEQUENCE</scope>
</reference>
<evidence type="ECO:0000256" key="14">
    <source>
        <dbReference type="SAM" id="Phobius"/>
    </source>
</evidence>
<dbReference type="GO" id="GO:0015986">
    <property type="term" value="P:proton motive force-driven ATP synthesis"/>
    <property type="evidence" value="ECO:0007669"/>
    <property type="project" value="InterPro"/>
</dbReference>
<evidence type="ECO:0000256" key="13">
    <source>
        <dbReference type="RuleBase" id="RU003661"/>
    </source>
</evidence>
<feature type="transmembrane region" description="Helical" evidence="14">
    <location>
        <begin position="6"/>
        <end position="29"/>
    </location>
</feature>
<evidence type="ECO:0000256" key="8">
    <source>
        <dbReference type="ARBA" id="ARBA00022989"/>
    </source>
</evidence>
<evidence type="ECO:0000256" key="4">
    <source>
        <dbReference type="ARBA" id="ARBA00022448"/>
    </source>
</evidence>
<keyword evidence="10 13" id="KW-0496">Mitochondrion</keyword>
<keyword evidence="8 14" id="KW-1133">Transmembrane helix</keyword>
<keyword evidence="6 13" id="KW-0812">Transmembrane</keyword>
<dbReference type="Pfam" id="PF00895">
    <property type="entry name" value="ATP-synt_8"/>
    <property type="match status" value="1"/>
</dbReference>
<evidence type="ECO:0000256" key="11">
    <source>
        <dbReference type="ARBA" id="ARBA00023136"/>
    </source>
</evidence>
<dbReference type="GO" id="GO:0045259">
    <property type="term" value="C:proton-transporting ATP synthase complex"/>
    <property type="evidence" value="ECO:0007669"/>
    <property type="project" value="UniProtKB-KW"/>
</dbReference>
<evidence type="ECO:0000256" key="3">
    <source>
        <dbReference type="ARBA" id="ARBA00011291"/>
    </source>
</evidence>
<keyword evidence="7 13" id="KW-0375">Hydrogen ion transport</keyword>
<dbReference type="GO" id="GO:0015078">
    <property type="term" value="F:proton transmembrane transporter activity"/>
    <property type="evidence" value="ECO:0007669"/>
    <property type="project" value="InterPro"/>
</dbReference>
<keyword evidence="5 13" id="KW-0138">CF(0)</keyword>
<dbReference type="EMBL" id="MK994187">
    <property type="protein sequence ID" value="QQV73464.1"/>
    <property type="molecule type" value="Genomic_DNA"/>
</dbReference>
<evidence type="ECO:0000256" key="5">
    <source>
        <dbReference type="ARBA" id="ARBA00022547"/>
    </source>
</evidence>
<comment type="function">
    <text evidence="12">Mitochondrial membrane ATP synthase (F(1)F(0) ATP synthase or Complex V) produces ATP from ADP in the presence of a proton gradient across the membrane which is generated by electron transport complexes of the respiratory chain. F-type ATPases consist of two structural domains, F(1) - containing the extramembraneous catalytic core and F(0) - containing the membrane proton channel, linked together by a central stalk and a peripheral stalk. During catalysis, ATP synthesis in the catalytic domain of F(1) is coupled via a rotary mechanism of the central stalk subunits to proton translocation. Part of the complex F(0) domain. Minor subunit located with subunit a in the membrane.</text>
</comment>
<comment type="similarity">
    <text evidence="2 13">Belongs to the ATPase protein 8 family.</text>
</comment>
<evidence type="ECO:0000313" key="15">
    <source>
        <dbReference type="EMBL" id="QQV73464.1"/>
    </source>
</evidence>
<evidence type="ECO:0000256" key="7">
    <source>
        <dbReference type="ARBA" id="ARBA00022781"/>
    </source>
</evidence>
<keyword evidence="9 13" id="KW-0406">Ion transport</keyword>
<comment type="subunit">
    <text evidence="3">F-type ATPases have 2 components, CF(1) - the catalytic core - and CF(0) - the membrane proton channel.</text>
</comment>
<comment type="subcellular location">
    <subcellularLocation>
        <location evidence="1 13">Mitochondrion membrane</location>
        <topology evidence="1 13">Single-pass membrane protein</topology>
    </subcellularLocation>
</comment>
<organism evidence="15">
    <name type="scientific">Anthomyza sp. DY-2021</name>
    <dbReference type="NCBI Taxonomy" id="2803647"/>
    <lineage>
        <taxon>Eukaryota</taxon>
        <taxon>Metazoa</taxon>
        <taxon>Ecdysozoa</taxon>
        <taxon>Arthropoda</taxon>
        <taxon>Hexapoda</taxon>
        <taxon>Insecta</taxon>
        <taxon>Pterygota</taxon>
        <taxon>Neoptera</taxon>
        <taxon>Endopterygota</taxon>
        <taxon>Diptera</taxon>
        <taxon>Brachycera</taxon>
        <taxon>Muscomorpha</taxon>
        <taxon>Opomyzoidea</taxon>
        <taxon>Anthomyzidae</taxon>
        <taxon>Anthomyza</taxon>
    </lineage>
</organism>